<dbReference type="EMBL" id="CAJNRE010016376">
    <property type="protein sequence ID" value="CAF2145729.1"/>
    <property type="molecule type" value="Genomic_DNA"/>
</dbReference>
<organism evidence="9 10">
    <name type="scientific">Rotaria magnacalcarata</name>
    <dbReference type="NCBI Taxonomy" id="392030"/>
    <lineage>
        <taxon>Eukaryota</taxon>
        <taxon>Metazoa</taxon>
        <taxon>Spiralia</taxon>
        <taxon>Gnathifera</taxon>
        <taxon>Rotifera</taxon>
        <taxon>Eurotatoria</taxon>
        <taxon>Bdelloidea</taxon>
        <taxon>Philodinida</taxon>
        <taxon>Philodinidae</taxon>
        <taxon>Rotaria</taxon>
    </lineage>
</organism>
<feature type="region of interest" description="Disordered" evidence="7">
    <location>
        <begin position="597"/>
        <end position="640"/>
    </location>
</feature>
<keyword evidence="3 6" id="KW-0547">Nucleotide-binding</keyword>
<keyword evidence="5 6" id="KW-0067">ATP-binding</keyword>
<dbReference type="GO" id="GO:0005524">
    <property type="term" value="F:ATP binding"/>
    <property type="evidence" value="ECO:0007669"/>
    <property type="project" value="UniProtKB-UniRule"/>
</dbReference>
<keyword evidence="4" id="KW-0418">Kinase</keyword>
<dbReference type="FunFam" id="1.10.510.10:FF:000571">
    <property type="entry name" value="Maternal embryonic leucine zipper kinase"/>
    <property type="match status" value="1"/>
</dbReference>
<dbReference type="GO" id="GO:0050321">
    <property type="term" value="F:tau-protein kinase activity"/>
    <property type="evidence" value="ECO:0007669"/>
    <property type="project" value="TreeGrafter"/>
</dbReference>
<feature type="binding site" evidence="6">
    <location>
        <position position="208"/>
    </location>
    <ligand>
        <name>ATP</name>
        <dbReference type="ChEBI" id="CHEBI:30616"/>
    </ligand>
</feature>
<evidence type="ECO:0000256" key="4">
    <source>
        <dbReference type="ARBA" id="ARBA00022777"/>
    </source>
</evidence>
<feature type="region of interest" description="Disordered" evidence="7">
    <location>
        <begin position="511"/>
        <end position="536"/>
    </location>
</feature>
<dbReference type="Proteomes" id="UP000663824">
    <property type="component" value="Unassembled WGS sequence"/>
</dbReference>
<feature type="compositionally biased region" description="Low complexity" evidence="7">
    <location>
        <begin position="688"/>
        <end position="699"/>
    </location>
</feature>
<accession>A0A816XGU8</accession>
<dbReference type="Pfam" id="PF00069">
    <property type="entry name" value="Pkinase"/>
    <property type="match status" value="1"/>
</dbReference>
<feature type="compositionally biased region" description="Polar residues" evidence="7">
    <location>
        <begin position="513"/>
        <end position="525"/>
    </location>
</feature>
<sequence length="957" mass="106972">MLFPTSRPYHIPTSTTDSQYAAANGYSSLPYNKWIQSTPESDVYAAPKGDSTRNPLSQQYQLLQRDNYLDNSFSDISKAQHFRPREEQPVYSTVSSKRPIINYLLPLSHGETNGNARQRTRHSNWSSLGSLNSFGDSTTTPPSSQGHNGSGASNGDASGGSGASVQKRETLHSRFDFKQTLGKGTYGKVKLAVDKRNNEQVAIKTIKKSRIENPHDLARIRREIDFMTSLNHPNIIKIKEVYESREKIILVMEYASGGELYDYLNRRKRIPESQARSIFRQIVSAVHFLHKNHIVHRDLKLENILIDYKGDIKLADFGLSNSWSHRQLLHTFCGSPLYASPEIVSGTPYKGPEVDCWSLGVLLYTLIFGTMPFQGGDYNRLVRNITSGNFIQPREQSDALNLIHKCLTVSSRKRFNIDDIAMHEWINLGYKRPPADVSIVTKMEKYSNTKIPRGSRSKSNEAPKTMSLTSSTKLKSVQASVPIYSISNDGPSFILPQSSLSKGYETQKESKLKSITNGNTQSKQSNRLKDNKTTKTKKIESLKLNQPNKTIPSPNKLYGALLLIRYCLTPDASLRATTRDILRHEWLATGPVLSLRLNSTTTTPTTPTPTSLSHVDQPSQNEDHERAHSRSTYHEKSISPSNSLVELELHTSSFFDTAKLRDNNLGKNIEQQRRNRVSAIPDSTRYYSSNNTKTNASTSRPTYRRPLSLSLEDQCSDSPINYHYASTSEKPSKLPSSSSSPPPPPPPPPPLSSSLLSTTQPYTRRSRRTVSPTSTKSTSTYGTNDRMTSPPATHRYSLATTHETKPSTSPINPSKYLVSYDFDSTLRDLKRKPIFKHTPTMISPASELNVVPSLSNSTTPIAPSVFTTSAIKFASPPIRRMSPINDQETNANTSLLSTGRLLNNSISNPISNIDNSINTAITNNNRHSLLTLFETNNLRKSRLLDDNNNLISLRVHD</sequence>
<evidence type="ECO:0000256" key="5">
    <source>
        <dbReference type="ARBA" id="ARBA00022840"/>
    </source>
</evidence>
<dbReference type="PROSITE" id="PS00108">
    <property type="entry name" value="PROTEIN_KINASE_ST"/>
    <property type="match status" value="1"/>
</dbReference>
<dbReference type="FunFam" id="3.30.200.20:FF:000042">
    <property type="entry name" value="Aurora kinase A"/>
    <property type="match status" value="1"/>
</dbReference>
<dbReference type="GO" id="GO:0000226">
    <property type="term" value="P:microtubule cytoskeleton organization"/>
    <property type="evidence" value="ECO:0007669"/>
    <property type="project" value="TreeGrafter"/>
</dbReference>
<feature type="region of interest" description="Disordered" evidence="7">
    <location>
        <begin position="111"/>
        <end position="165"/>
    </location>
</feature>
<evidence type="ECO:0000256" key="3">
    <source>
        <dbReference type="ARBA" id="ARBA00022741"/>
    </source>
</evidence>
<dbReference type="GO" id="GO:0005737">
    <property type="term" value="C:cytoplasm"/>
    <property type="evidence" value="ECO:0007669"/>
    <property type="project" value="TreeGrafter"/>
</dbReference>
<dbReference type="PANTHER" id="PTHR24346">
    <property type="entry name" value="MAP/MICROTUBULE AFFINITY-REGULATING KINASE"/>
    <property type="match status" value="1"/>
</dbReference>
<feature type="compositionally biased region" description="Basic and acidic residues" evidence="7">
    <location>
        <begin position="527"/>
        <end position="536"/>
    </location>
</feature>
<gene>
    <name evidence="9" type="ORF">MBJ925_LOCUS30316</name>
</gene>
<comment type="caution">
    <text evidence="9">The sequence shown here is derived from an EMBL/GenBank/DDBJ whole genome shotgun (WGS) entry which is preliminary data.</text>
</comment>
<feature type="compositionally biased region" description="Polar residues" evidence="7">
    <location>
        <begin position="711"/>
        <end position="729"/>
    </location>
</feature>
<dbReference type="InterPro" id="IPR008271">
    <property type="entry name" value="Ser/Thr_kinase_AS"/>
</dbReference>
<feature type="compositionally biased region" description="Polar residues" evidence="7">
    <location>
        <begin position="611"/>
        <end position="620"/>
    </location>
</feature>
<feature type="compositionally biased region" description="Low complexity" evidence="7">
    <location>
        <begin position="600"/>
        <end position="610"/>
    </location>
</feature>
<dbReference type="SMART" id="SM00220">
    <property type="entry name" value="S_TKc"/>
    <property type="match status" value="1"/>
</dbReference>
<feature type="compositionally biased region" description="Low complexity" evidence="7">
    <location>
        <begin position="146"/>
        <end position="156"/>
    </location>
</feature>
<dbReference type="InterPro" id="IPR011009">
    <property type="entry name" value="Kinase-like_dom_sf"/>
</dbReference>
<protein>
    <recommendedName>
        <fullName evidence="8">Protein kinase domain-containing protein</fullName>
    </recommendedName>
</protein>
<evidence type="ECO:0000313" key="10">
    <source>
        <dbReference type="Proteomes" id="UP000663824"/>
    </source>
</evidence>
<feature type="compositionally biased region" description="Low complexity" evidence="7">
    <location>
        <begin position="769"/>
        <end position="780"/>
    </location>
</feature>
<keyword evidence="1" id="KW-0723">Serine/threonine-protein kinase</keyword>
<dbReference type="GO" id="GO:0035556">
    <property type="term" value="P:intracellular signal transduction"/>
    <property type="evidence" value="ECO:0007669"/>
    <property type="project" value="TreeGrafter"/>
</dbReference>
<keyword evidence="2" id="KW-0808">Transferase</keyword>
<feature type="region of interest" description="Disordered" evidence="7">
    <location>
        <begin position="665"/>
        <end position="793"/>
    </location>
</feature>
<reference evidence="9" key="1">
    <citation type="submission" date="2021-02" db="EMBL/GenBank/DDBJ databases">
        <authorList>
            <person name="Nowell W R."/>
        </authorList>
    </citation>
    <scope>NUCLEOTIDE SEQUENCE</scope>
</reference>
<dbReference type="PANTHER" id="PTHR24346:SF93">
    <property type="entry name" value="NUAK FAMILY SNF1-LIKE KINASE 1"/>
    <property type="match status" value="1"/>
</dbReference>
<dbReference type="PROSITE" id="PS50011">
    <property type="entry name" value="PROTEIN_KINASE_DOM"/>
    <property type="match status" value="1"/>
</dbReference>
<feature type="compositionally biased region" description="Pro residues" evidence="7">
    <location>
        <begin position="740"/>
        <end position="751"/>
    </location>
</feature>
<evidence type="ECO:0000259" key="8">
    <source>
        <dbReference type="PROSITE" id="PS50011"/>
    </source>
</evidence>
<dbReference type="SUPFAM" id="SSF56112">
    <property type="entry name" value="Protein kinase-like (PK-like)"/>
    <property type="match status" value="1"/>
</dbReference>
<feature type="compositionally biased region" description="Basic and acidic residues" evidence="7">
    <location>
        <begin position="621"/>
        <end position="637"/>
    </location>
</feature>
<dbReference type="Gene3D" id="1.10.510.10">
    <property type="entry name" value="Transferase(Phosphotransferase) domain 1"/>
    <property type="match status" value="1"/>
</dbReference>
<evidence type="ECO:0000256" key="6">
    <source>
        <dbReference type="PROSITE-ProRule" id="PRU10141"/>
    </source>
</evidence>
<dbReference type="AlphaFoldDB" id="A0A816XGU8"/>
<name>A0A816XGU8_9BILA</name>
<evidence type="ECO:0000256" key="2">
    <source>
        <dbReference type="ARBA" id="ARBA00022679"/>
    </source>
</evidence>
<proteinExistence type="predicted"/>
<dbReference type="InterPro" id="IPR000719">
    <property type="entry name" value="Prot_kinase_dom"/>
</dbReference>
<feature type="compositionally biased region" description="Polar residues" evidence="7">
    <location>
        <begin position="111"/>
        <end position="145"/>
    </location>
</feature>
<evidence type="ECO:0000256" key="1">
    <source>
        <dbReference type="ARBA" id="ARBA00022527"/>
    </source>
</evidence>
<evidence type="ECO:0000256" key="7">
    <source>
        <dbReference type="SAM" id="MobiDB-lite"/>
    </source>
</evidence>
<feature type="domain" description="Protein kinase" evidence="8">
    <location>
        <begin position="175"/>
        <end position="426"/>
    </location>
</feature>
<dbReference type="InterPro" id="IPR017441">
    <property type="entry name" value="Protein_kinase_ATP_BS"/>
</dbReference>
<evidence type="ECO:0000313" key="9">
    <source>
        <dbReference type="EMBL" id="CAF2145729.1"/>
    </source>
</evidence>
<feature type="region of interest" description="Disordered" evidence="7">
    <location>
        <begin position="448"/>
        <end position="471"/>
    </location>
</feature>
<feature type="compositionally biased region" description="Polar residues" evidence="7">
    <location>
        <begin position="781"/>
        <end position="791"/>
    </location>
</feature>
<dbReference type="PROSITE" id="PS00107">
    <property type="entry name" value="PROTEIN_KINASE_ATP"/>
    <property type="match status" value="1"/>
</dbReference>